<evidence type="ECO:0000256" key="9">
    <source>
        <dbReference type="ARBA" id="ARBA00044632"/>
    </source>
</evidence>
<dbReference type="InterPro" id="IPR012904">
    <property type="entry name" value="OGG_N"/>
</dbReference>
<evidence type="ECO:0000313" key="12">
    <source>
        <dbReference type="Proteomes" id="UP000191024"/>
    </source>
</evidence>
<evidence type="ECO:0000256" key="6">
    <source>
        <dbReference type="ARBA" id="ARBA00023239"/>
    </source>
</evidence>
<keyword evidence="8" id="KW-0326">Glycosidase</keyword>
<dbReference type="GO" id="GO:0140078">
    <property type="term" value="F:class I DNA-(apurinic or apyrimidinic site) endonuclease activity"/>
    <property type="evidence" value="ECO:0007669"/>
    <property type="project" value="UniProtKB-EC"/>
</dbReference>
<dbReference type="InterPro" id="IPR052054">
    <property type="entry name" value="Oxidative_DNA_repair_enzyme"/>
</dbReference>
<dbReference type="SMART" id="SM00478">
    <property type="entry name" value="ENDO3c"/>
    <property type="match status" value="1"/>
</dbReference>
<dbReference type="InterPro" id="IPR003265">
    <property type="entry name" value="HhH-GPD_domain"/>
</dbReference>
<dbReference type="InterPro" id="IPR011257">
    <property type="entry name" value="DNA_glycosylase"/>
</dbReference>
<accession>A0A1G4KDP4</accession>
<evidence type="ECO:0000256" key="2">
    <source>
        <dbReference type="ARBA" id="ARBA00012720"/>
    </source>
</evidence>
<dbReference type="Gene3D" id="3.30.310.40">
    <property type="match status" value="1"/>
</dbReference>
<dbReference type="EC" id="4.2.99.18" evidence="2"/>
<name>A0A1G4KDP4_9SACH</name>
<dbReference type="GO" id="GO:0006285">
    <property type="term" value="P:base-excision repair, AP site formation"/>
    <property type="evidence" value="ECO:0007669"/>
    <property type="project" value="TreeGrafter"/>
</dbReference>
<evidence type="ECO:0000259" key="10">
    <source>
        <dbReference type="SMART" id="SM00478"/>
    </source>
</evidence>
<dbReference type="PANTHER" id="PTHR10242:SF2">
    <property type="entry name" value="N-GLYCOSYLASE_DNA LYASE"/>
    <property type="match status" value="1"/>
</dbReference>
<dbReference type="GO" id="GO:0005634">
    <property type="term" value="C:nucleus"/>
    <property type="evidence" value="ECO:0007669"/>
    <property type="project" value="TreeGrafter"/>
</dbReference>
<dbReference type="PANTHER" id="PTHR10242">
    <property type="entry name" value="8-OXOGUANINE DNA GLYCOSYLASE"/>
    <property type="match status" value="1"/>
</dbReference>
<dbReference type="Gene3D" id="1.10.1670.10">
    <property type="entry name" value="Helix-hairpin-Helix base-excision DNA repair enzymes (C-terminal)"/>
    <property type="match status" value="1"/>
</dbReference>
<dbReference type="InterPro" id="IPR023170">
    <property type="entry name" value="HhH_base_excis_C"/>
</dbReference>
<gene>
    <name evidence="11" type="ORF">LAMI_0H01376G</name>
</gene>
<dbReference type="STRING" id="1230905.A0A1G4KDP4"/>
<keyword evidence="3" id="KW-0227">DNA damage</keyword>
<protein>
    <recommendedName>
        <fullName evidence="2">DNA-(apurinic or apyrimidinic site) lyase</fullName>
        <ecNumber evidence="2">4.2.99.18</ecNumber>
    </recommendedName>
</protein>
<dbReference type="EMBL" id="LT598468">
    <property type="protein sequence ID" value="SCV02634.1"/>
    <property type="molecule type" value="Genomic_DNA"/>
</dbReference>
<keyword evidence="4" id="KW-0378">Hydrolase</keyword>
<dbReference type="GO" id="GO:0003684">
    <property type="term" value="F:damaged DNA binding"/>
    <property type="evidence" value="ECO:0007669"/>
    <property type="project" value="InterPro"/>
</dbReference>
<dbReference type="OrthoDB" id="238681at2759"/>
<evidence type="ECO:0000256" key="5">
    <source>
        <dbReference type="ARBA" id="ARBA00023204"/>
    </source>
</evidence>
<organism evidence="11 12">
    <name type="scientific">Lachancea mirantina</name>
    <dbReference type="NCBI Taxonomy" id="1230905"/>
    <lineage>
        <taxon>Eukaryota</taxon>
        <taxon>Fungi</taxon>
        <taxon>Dikarya</taxon>
        <taxon>Ascomycota</taxon>
        <taxon>Saccharomycotina</taxon>
        <taxon>Saccharomycetes</taxon>
        <taxon>Saccharomycetales</taxon>
        <taxon>Saccharomycetaceae</taxon>
        <taxon>Lachancea</taxon>
    </lineage>
</organism>
<dbReference type="Proteomes" id="UP000191024">
    <property type="component" value="Chromosome H"/>
</dbReference>
<dbReference type="SUPFAM" id="SSF55945">
    <property type="entry name" value="TATA-box binding protein-like"/>
    <property type="match status" value="1"/>
</dbReference>
<proteinExistence type="inferred from homology"/>
<keyword evidence="6" id="KW-0456">Lyase</keyword>
<feature type="domain" description="HhH-GPD" evidence="10">
    <location>
        <begin position="141"/>
        <end position="314"/>
    </location>
</feature>
<reference evidence="12" key="1">
    <citation type="submission" date="2016-03" db="EMBL/GenBank/DDBJ databases">
        <authorList>
            <person name="Devillers H."/>
        </authorList>
    </citation>
    <scope>NUCLEOTIDE SEQUENCE [LARGE SCALE GENOMIC DNA]</scope>
</reference>
<keyword evidence="7" id="KW-0511">Multifunctional enzyme</keyword>
<dbReference type="CDD" id="cd00056">
    <property type="entry name" value="ENDO3c"/>
    <property type="match status" value="1"/>
</dbReference>
<evidence type="ECO:0000256" key="7">
    <source>
        <dbReference type="ARBA" id="ARBA00023268"/>
    </source>
</evidence>
<dbReference type="SUPFAM" id="SSF48150">
    <property type="entry name" value="DNA-glycosylase"/>
    <property type="match status" value="1"/>
</dbReference>
<evidence type="ECO:0000313" key="11">
    <source>
        <dbReference type="EMBL" id="SCV02634.1"/>
    </source>
</evidence>
<dbReference type="Gene3D" id="1.10.340.30">
    <property type="entry name" value="Hypothetical protein, domain 2"/>
    <property type="match status" value="1"/>
</dbReference>
<dbReference type="Pfam" id="PF07934">
    <property type="entry name" value="OGG_N"/>
    <property type="match status" value="1"/>
</dbReference>
<evidence type="ECO:0000256" key="3">
    <source>
        <dbReference type="ARBA" id="ARBA00022763"/>
    </source>
</evidence>
<comment type="similarity">
    <text evidence="1">Belongs to the type-1 OGG1 family.</text>
</comment>
<evidence type="ECO:0000256" key="1">
    <source>
        <dbReference type="ARBA" id="ARBA00010679"/>
    </source>
</evidence>
<keyword evidence="12" id="KW-1185">Reference proteome</keyword>
<keyword evidence="5" id="KW-0234">DNA repair</keyword>
<dbReference type="GO" id="GO:0006289">
    <property type="term" value="P:nucleotide-excision repair"/>
    <property type="evidence" value="ECO:0007669"/>
    <property type="project" value="InterPro"/>
</dbReference>
<dbReference type="AlphaFoldDB" id="A0A1G4KDP4"/>
<dbReference type="Pfam" id="PF00730">
    <property type="entry name" value="HhH-GPD"/>
    <property type="match status" value="1"/>
</dbReference>
<evidence type="ECO:0000256" key="8">
    <source>
        <dbReference type="ARBA" id="ARBA00023295"/>
    </source>
</evidence>
<comment type="catalytic activity">
    <reaction evidence="9">
        <text>2'-deoxyribonucleotide-(2'-deoxyribose 5'-phosphate)-2'-deoxyribonucleotide-DNA = a 3'-end 2'-deoxyribonucleotide-(2,3-dehydro-2,3-deoxyribose 5'-phosphate)-DNA + a 5'-end 5'-phospho-2'-deoxyribonucleoside-DNA + H(+)</text>
        <dbReference type="Rhea" id="RHEA:66592"/>
        <dbReference type="Rhea" id="RHEA-COMP:13180"/>
        <dbReference type="Rhea" id="RHEA-COMP:16897"/>
        <dbReference type="Rhea" id="RHEA-COMP:17067"/>
        <dbReference type="ChEBI" id="CHEBI:15378"/>
        <dbReference type="ChEBI" id="CHEBI:136412"/>
        <dbReference type="ChEBI" id="CHEBI:157695"/>
        <dbReference type="ChEBI" id="CHEBI:167181"/>
        <dbReference type="EC" id="4.2.99.18"/>
    </reaction>
</comment>
<sequence length="382" mass="43951">MYKYQSVKKLQNHLLMIKFNKILFQPGELVIDNVLHCGQAFRWVFHEDLRQYSASLNVGGKYRIVVVKQGKDNCIEYGTLDTIEEDVLRSFVESYFRLEVPLLDLFAKDWALRDSRLKSKAPLGVRILAQDPWETLVSFICSSNNNISRITKMCHALSSNYGDKLGVYNGVEHCSFPSSAQLLERASESELRTLGFGYRAKYIMGTAQKMQELAKGMLSDTPLLENWKKTLNYEQIRENFMGFPGVGPKVADCVCLSGMRLDHVVPVDVHIARIAQRDYRFVSRKRDLFQLQDMYKDMPITRRKINYELDSIRIMFKELWGDYAGWIQGIVFAQEIGKTLGATQEGTISKRKLEIEVKVEEKVGTEVVAMEIKRRITESVQS</sequence>
<evidence type="ECO:0000256" key="4">
    <source>
        <dbReference type="ARBA" id="ARBA00022801"/>
    </source>
</evidence>
<dbReference type="GO" id="GO:0034039">
    <property type="term" value="F:8-oxo-7,8-dihydroguanine DNA N-glycosylase activity"/>
    <property type="evidence" value="ECO:0007669"/>
    <property type="project" value="TreeGrafter"/>
</dbReference>